<gene>
    <name evidence="2" type="ORF">E6Q60_06895</name>
</gene>
<evidence type="ECO:0000313" key="2">
    <source>
        <dbReference type="EMBL" id="TXI28631.1"/>
    </source>
</evidence>
<dbReference type="Proteomes" id="UP000321055">
    <property type="component" value="Unassembled WGS sequence"/>
</dbReference>
<comment type="caution">
    <text evidence="2">The sequence shown here is derived from an EMBL/GenBank/DDBJ whole genome shotgun (WGS) entry which is preliminary data.</text>
</comment>
<protein>
    <submittedName>
        <fullName evidence="2">Uncharacterized protein</fullName>
    </submittedName>
</protein>
<proteinExistence type="predicted"/>
<evidence type="ECO:0000313" key="3">
    <source>
        <dbReference type="Proteomes" id="UP000321055"/>
    </source>
</evidence>
<dbReference type="EMBL" id="SSFX01000045">
    <property type="protein sequence ID" value="TXI28631.1"/>
    <property type="molecule type" value="Genomic_DNA"/>
</dbReference>
<organism evidence="2 3">
    <name type="scientific">Nitrosomonas oligotropha</name>
    <dbReference type="NCBI Taxonomy" id="42354"/>
    <lineage>
        <taxon>Bacteria</taxon>
        <taxon>Pseudomonadati</taxon>
        <taxon>Pseudomonadota</taxon>
        <taxon>Betaproteobacteria</taxon>
        <taxon>Nitrosomonadales</taxon>
        <taxon>Nitrosomonadaceae</taxon>
        <taxon>Nitrosomonas</taxon>
    </lineage>
</organism>
<name>A0A5C7VT93_9PROT</name>
<feature type="region of interest" description="Disordered" evidence="1">
    <location>
        <begin position="44"/>
        <end position="64"/>
    </location>
</feature>
<evidence type="ECO:0000256" key="1">
    <source>
        <dbReference type="SAM" id="MobiDB-lite"/>
    </source>
</evidence>
<dbReference type="AlphaFoldDB" id="A0A5C7VT93"/>
<sequence>MRKNINKINDKEMPAASVVERISQEDSNIANKISTSTKRIKASSLAPVTQVGTEKQNKKEKPRKVKMIRDSFTMPENEYNLLGELKKKCLETGVHVKKSELIRAGLINLSRLNKSLLLKAVERVEVIKTGRPKA</sequence>
<accession>A0A5C7VT93</accession>
<reference evidence="2 3" key="1">
    <citation type="submission" date="2018-09" db="EMBL/GenBank/DDBJ databases">
        <title>Metagenome Assembled Genomes from an Advanced Water Purification Facility.</title>
        <authorList>
            <person name="Stamps B.W."/>
            <person name="Spear J.R."/>
        </authorList>
    </citation>
    <scope>NUCLEOTIDE SEQUENCE [LARGE SCALE GENOMIC DNA]</scope>
    <source>
        <strain evidence="2">Bin_54_1</strain>
    </source>
</reference>